<dbReference type="OrthoDB" id="9800754at2"/>
<dbReference type="InterPro" id="IPR029058">
    <property type="entry name" value="AB_hydrolase_fold"/>
</dbReference>
<dbReference type="GO" id="GO:0009086">
    <property type="term" value="P:methionine biosynthetic process"/>
    <property type="evidence" value="ECO:0007669"/>
    <property type="project" value="TreeGrafter"/>
</dbReference>
<evidence type="ECO:0000259" key="4">
    <source>
        <dbReference type="Pfam" id="PF00561"/>
    </source>
</evidence>
<feature type="active site" description="Nucleophile" evidence="2 3">
    <location>
        <position position="150"/>
    </location>
</feature>
<dbReference type="PANTHER" id="PTHR32268:SF11">
    <property type="entry name" value="HOMOSERINE O-ACETYLTRANSFERASE"/>
    <property type="match status" value="1"/>
</dbReference>
<feature type="binding site" evidence="2">
    <location>
        <position position="332"/>
    </location>
    <ligand>
        <name>substrate</name>
    </ligand>
</feature>
<feature type="binding site" evidence="2">
    <location>
        <position position="215"/>
    </location>
    <ligand>
        <name>substrate</name>
    </ligand>
</feature>
<proteinExistence type="inferred from homology"/>
<dbReference type="Gene3D" id="3.40.50.1820">
    <property type="entry name" value="alpha/beta hydrolase"/>
    <property type="match status" value="1"/>
</dbReference>
<dbReference type="STRING" id="296218.AWN68_07235"/>
<dbReference type="NCBIfam" id="TIGR01392">
    <property type="entry name" value="homoserO_Ac_trn"/>
    <property type="match status" value="1"/>
</dbReference>
<dbReference type="InterPro" id="IPR000073">
    <property type="entry name" value="AB_hydrolase_1"/>
</dbReference>
<evidence type="ECO:0000313" key="5">
    <source>
        <dbReference type="EMBL" id="KYG75543.1"/>
    </source>
</evidence>
<gene>
    <name evidence="5" type="ORF">AWN68_07235</name>
</gene>
<reference evidence="5 6" key="1">
    <citation type="submission" date="2016-01" db="EMBL/GenBank/DDBJ databases">
        <title>Genome sequencing of Roseivirga echinicomitans KMM 6058.</title>
        <authorList>
            <person name="Selvaratnam C."/>
            <person name="Thevarajoo S."/>
            <person name="Goh K.M."/>
            <person name="Ee R."/>
            <person name="Chan K.-G."/>
            <person name="Chong C.S."/>
        </authorList>
    </citation>
    <scope>NUCLEOTIDE SEQUENCE [LARGE SCALE GENOMIC DNA]</scope>
    <source>
        <strain evidence="5 6">KMM 6058</strain>
    </source>
</reference>
<sequence>MTTSFPFTQTSIQVSDSLHYYRHSGEFRLESGEVLNDIQIAYQTFGELNSDKSNVVWVCHALTANADPTQWWPGLIGYNYLINPEEHFIVCANILGACSGTTGPRDFDPKTGERYLSNFPNITIRDQVKAHMLLRKHLEIERIHLAMGGSTGGQQILEWAIEEPIFDKLFVIASSAQSSPWGKAIRAAQRMAIEADQSFYSNSANGGKKGMEAARAMALLSYRTPNTFNQSQKDDNEALDNYKAESYQRYQGLKLSHRFDAHSYYVLGKAMDTHNVGRGRGGVQKALATIEAETLIIGIEGDILFPLEDQQTIAEHLPNSTFKIIQSDYGHDGFLIETQKISEILKPFLSNESN</sequence>
<evidence type="ECO:0000256" key="2">
    <source>
        <dbReference type="HAMAP-Rule" id="MF_00296"/>
    </source>
</evidence>
<dbReference type="InterPro" id="IPR008220">
    <property type="entry name" value="HAT_MetX-like"/>
</dbReference>
<name>A0A150XA10_9BACT</name>
<dbReference type="PANTHER" id="PTHR32268">
    <property type="entry name" value="HOMOSERINE O-ACETYLTRANSFERASE"/>
    <property type="match status" value="1"/>
</dbReference>
<keyword evidence="2" id="KW-0963">Cytoplasm</keyword>
<dbReference type="EC" id="2.3.1.-" evidence="2"/>
<organism evidence="5 6">
    <name type="scientific">Roseivirga echinicomitans</name>
    <dbReference type="NCBI Taxonomy" id="296218"/>
    <lineage>
        <taxon>Bacteria</taxon>
        <taxon>Pseudomonadati</taxon>
        <taxon>Bacteroidota</taxon>
        <taxon>Cytophagia</taxon>
        <taxon>Cytophagales</taxon>
        <taxon>Roseivirgaceae</taxon>
        <taxon>Roseivirga</taxon>
    </lineage>
</organism>
<feature type="site" description="Important for acyl-CoA specificity" evidence="2">
    <location>
        <position position="186"/>
    </location>
</feature>
<protein>
    <recommendedName>
        <fullName evidence="2">Probable acyltransferase</fullName>
        <ecNumber evidence="2">2.3.1.-</ecNumber>
    </recommendedName>
</protein>
<comment type="caution">
    <text evidence="2">Lacks conserved residue(s) required for the propagation of feature annotation.</text>
</comment>
<dbReference type="RefSeq" id="WP_068416532.1">
    <property type="nucleotide sequence ID" value="NZ_LRDB01000034.1"/>
</dbReference>
<feature type="domain" description="AB hydrolase-1" evidence="4">
    <location>
        <begin position="55"/>
        <end position="336"/>
    </location>
</feature>
<dbReference type="SUPFAM" id="SSF53474">
    <property type="entry name" value="alpha/beta-Hydrolases"/>
    <property type="match status" value="1"/>
</dbReference>
<dbReference type="GO" id="GO:0004414">
    <property type="term" value="F:homoserine O-acetyltransferase activity"/>
    <property type="evidence" value="ECO:0007669"/>
    <property type="project" value="TreeGrafter"/>
</dbReference>
<evidence type="ECO:0000313" key="6">
    <source>
        <dbReference type="Proteomes" id="UP000075615"/>
    </source>
</evidence>
<accession>A0A150XA10</accession>
<feature type="active site" evidence="2 3">
    <location>
        <position position="302"/>
    </location>
</feature>
<evidence type="ECO:0000256" key="3">
    <source>
        <dbReference type="PIRSR" id="PIRSR000443-1"/>
    </source>
</evidence>
<keyword evidence="6" id="KW-1185">Reference proteome</keyword>
<comment type="subunit">
    <text evidence="2">Homodimer.</text>
</comment>
<dbReference type="Proteomes" id="UP000075615">
    <property type="component" value="Unassembled WGS sequence"/>
</dbReference>
<dbReference type="EMBL" id="LRDB01000034">
    <property type="protein sequence ID" value="KYG75543.1"/>
    <property type="molecule type" value="Genomic_DNA"/>
</dbReference>
<comment type="subcellular location">
    <subcellularLocation>
        <location evidence="2">Cytoplasm</location>
    </subcellularLocation>
</comment>
<dbReference type="HAMAP" id="MF_00296">
    <property type="entry name" value="MetX_acyltransf"/>
    <property type="match status" value="1"/>
</dbReference>
<keyword evidence="2" id="KW-0028">Amino-acid biosynthesis</keyword>
<dbReference type="AlphaFoldDB" id="A0A150XA10"/>
<feature type="active site" evidence="2 3">
    <location>
        <position position="331"/>
    </location>
</feature>
<comment type="similarity">
    <text evidence="2">Belongs to the AB hydrolase superfamily. MetX family.</text>
</comment>
<dbReference type="Pfam" id="PF00561">
    <property type="entry name" value="Abhydrolase_1"/>
    <property type="match status" value="1"/>
</dbReference>
<comment type="caution">
    <text evidence="5">The sequence shown here is derived from an EMBL/GenBank/DDBJ whole genome shotgun (WGS) entry which is preliminary data.</text>
</comment>
<dbReference type="PIRSF" id="PIRSF000443">
    <property type="entry name" value="Homoser_Ac_trans"/>
    <property type="match status" value="1"/>
</dbReference>
<evidence type="ECO:0000256" key="1">
    <source>
        <dbReference type="ARBA" id="ARBA00022679"/>
    </source>
</evidence>
<keyword evidence="2" id="KW-0012">Acyltransferase</keyword>
<dbReference type="GO" id="GO:0009092">
    <property type="term" value="P:homoserine metabolic process"/>
    <property type="evidence" value="ECO:0007669"/>
    <property type="project" value="TreeGrafter"/>
</dbReference>
<dbReference type="GO" id="GO:0005737">
    <property type="term" value="C:cytoplasm"/>
    <property type="evidence" value="ECO:0007669"/>
    <property type="project" value="UniProtKB-SubCell"/>
</dbReference>
<keyword evidence="1 2" id="KW-0808">Transferase</keyword>